<keyword evidence="6" id="KW-0464">Manganese</keyword>
<dbReference type="Pfam" id="PF01716">
    <property type="entry name" value="MSP"/>
    <property type="match status" value="1"/>
</dbReference>
<dbReference type="InterPro" id="IPR002628">
    <property type="entry name" value="PsbO"/>
</dbReference>
<name>A0A804PCP1_MAIZE</name>
<evidence type="ECO:0000256" key="5">
    <source>
        <dbReference type="ARBA" id="ARBA00023136"/>
    </source>
</evidence>
<keyword evidence="3" id="KW-0602">Photosynthesis</keyword>
<proteinExistence type="evidence at protein level"/>
<evidence type="ECO:0000256" key="6">
    <source>
        <dbReference type="ARBA" id="ARBA00023211"/>
    </source>
</evidence>
<dbReference type="AlphaFoldDB" id="A0A804PCP1"/>
<evidence type="ECO:0000313" key="8">
    <source>
        <dbReference type="EnsemblPlants" id="Zm00001eb226060_P003"/>
    </source>
</evidence>
<comment type="similarity">
    <text evidence="2">Belongs to the PsbO family.</text>
</comment>
<dbReference type="GO" id="GO:0042549">
    <property type="term" value="P:photosystem II stabilization"/>
    <property type="evidence" value="ECO:0007669"/>
    <property type="project" value="InterPro"/>
</dbReference>
<dbReference type="GO" id="GO:0010242">
    <property type="term" value="F:oxygen evolving activity"/>
    <property type="evidence" value="ECO:0007669"/>
    <property type="project" value="InterPro"/>
</dbReference>
<dbReference type="InterPro" id="IPR011250">
    <property type="entry name" value="OMP/PagP_B-barrel"/>
</dbReference>
<accession>A0A804PCP1</accession>
<dbReference type="GO" id="GO:0010207">
    <property type="term" value="P:photosystem II assembly"/>
    <property type="evidence" value="ECO:0007669"/>
    <property type="project" value="InterPro"/>
</dbReference>
<dbReference type="SUPFAM" id="SSF56925">
    <property type="entry name" value="OMPA-like"/>
    <property type="match status" value="1"/>
</dbReference>
<comment type="subcellular location">
    <subcellularLocation>
        <location evidence="1">Membrane</location>
    </subcellularLocation>
</comment>
<evidence type="ECO:0000256" key="7">
    <source>
        <dbReference type="ARBA" id="ARBA00023276"/>
    </source>
</evidence>
<sequence>MAASLQVQAAATLMQPAKIGGRAPSASLPSSRPSSQLARAFGVDAGAARITCSLQSDVRDVASKCVDAAKLAGFALATSALLVSGASAEGTPKRLTYDEIQSKTYLEVKGTGTANQCPTIDGGVDSFPFKPGKYQMKKLCLEPTSFTVKAEGIAKNAPPEFQKTKLMTRLTYTLDEIEGPLEVASDGTLKFEEKDGIDYAAVTVQLPGGERVPFLVPSYRGSSFLDPKGRGGSTGYDNAVALPAGGRGDEEELQKENIKNAASSTGNITLSVTKSNPDTGEVIGVFESVQPSDTDLGAKAPKDVKIQGVWYAQLE</sequence>
<evidence type="ECO:0000256" key="3">
    <source>
        <dbReference type="ARBA" id="ARBA00022531"/>
    </source>
</evidence>
<keyword evidence="4" id="KW-0793">Thylakoid</keyword>
<evidence type="ECO:0000313" key="9">
    <source>
        <dbReference type="Proteomes" id="UP000007305"/>
    </source>
</evidence>
<dbReference type="Gene3D" id="2.40.160.30">
    <property type="entry name" value="Photosystem II, cytochrome c-550 precursor"/>
    <property type="match status" value="1"/>
</dbReference>
<keyword evidence="10" id="KW-1267">Proteomics identification</keyword>
<protein>
    <recommendedName>
        <fullName evidence="11">Oxygen-evolving enhancer protein 1, chloroplastic</fullName>
    </recommendedName>
</protein>
<organism evidence="8 9">
    <name type="scientific">Zea mays</name>
    <name type="common">Maize</name>
    <dbReference type="NCBI Taxonomy" id="4577"/>
    <lineage>
        <taxon>Eukaryota</taxon>
        <taxon>Viridiplantae</taxon>
        <taxon>Streptophyta</taxon>
        <taxon>Embryophyta</taxon>
        <taxon>Tracheophyta</taxon>
        <taxon>Spermatophyta</taxon>
        <taxon>Magnoliopsida</taxon>
        <taxon>Liliopsida</taxon>
        <taxon>Poales</taxon>
        <taxon>Poaceae</taxon>
        <taxon>PACMAD clade</taxon>
        <taxon>Panicoideae</taxon>
        <taxon>Andropogonodae</taxon>
        <taxon>Andropogoneae</taxon>
        <taxon>Tripsacinae</taxon>
        <taxon>Zea</taxon>
    </lineage>
</organism>
<evidence type="ECO:0007829" key="10">
    <source>
        <dbReference type="PeptideAtlas" id="A0A804PCP1"/>
    </source>
</evidence>
<reference evidence="9" key="1">
    <citation type="journal article" date="2009" name="Science">
        <title>The B73 maize genome: complexity, diversity, and dynamics.</title>
        <authorList>
            <person name="Schnable P.S."/>
            <person name="Ware D."/>
            <person name="Fulton R.S."/>
            <person name="Stein J.C."/>
            <person name="Wei F."/>
            <person name="Pasternak S."/>
            <person name="Liang C."/>
            <person name="Zhang J."/>
            <person name="Fulton L."/>
            <person name="Graves T.A."/>
            <person name="Minx P."/>
            <person name="Reily A.D."/>
            <person name="Courtney L."/>
            <person name="Kruchowski S.S."/>
            <person name="Tomlinson C."/>
            <person name="Strong C."/>
            <person name="Delehaunty K."/>
            <person name="Fronick C."/>
            <person name="Courtney B."/>
            <person name="Rock S.M."/>
            <person name="Belter E."/>
            <person name="Du F."/>
            <person name="Kim K."/>
            <person name="Abbott R.M."/>
            <person name="Cotton M."/>
            <person name="Levy A."/>
            <person name="Marchetto P."/>
            <person name="Ochoa K."/>
            <person name="Jackson S.M."/>
            <person name="Gillam B."/>
            <person name="Chen W."/>
            <person name="Yan L."/>
            <person name="Higginbotham J."/>
            <person name="Cardenas M."/>
            <person name="Waligorski J."/>
            <person name="Applebaum E."/>
            <person name="Phelps L."/>
            <person name="Falcone J."/>
            <person name="Kanchi K."/>
            <person name="Thane T."/>
            <person name="Scimone A."/>
            <person name="Thane N."/>
            <person name="Henke J."/>
            <person name="Wang T."/>
            <person name="Ruppert J."/>
            <person name="Shah N."/>
            <person name="Rotter K."/>
            <person name="Hodges J."/>
            <person name="Ingenthron E."/>
            <person name="Cordes M."/>
            <person name="Kohlberg S."/>
            <person name="Sgro J."/>
            <person name="Delgado B."/>
            <person name="Mead K."/>
            <person name="Chinwalla A."/>
            <person name="Leonard S."/>
            <person name="Crouse K."/>
            <person name="Collura K."/>
            <person name="Kudrna D."/>
            <person name="Currie J."/>
            <person name="He R."/>
            <person name="Angelova A."/>
            <person name="Rajasekar S."/>
            <person name="Mueller T."/>
            <person name="Lomeli R."/>
            <person name="Scara G."/>
            <person name="Ko A."/>
            <person name="Delaney K."/>
            <person name="Wissotski M."/>
            <person name="Lopez G."/>
            <person name="Campos D."/>
            <person name="Braidotti M."/>
            <person name="Ashley E."/>
            <person name="Golser W."/>
            <person name="Kim H."/>
            <person name="Lee S."/>
            <person name="Lin J."/>
            <person name="Dujmic Z."/>
            <person name="Kim W."/>
            <person name="Talag J."/>
            <person name="Zuccolo A."/>
            <person name="Fan C."/>
            <person name="Sebastian A."/>
            <person name="Kramer M."/>
            <person name="Spiegel L."/>
            <person name="Nascimento L."/>
            <person name="Zutavern T."/>
            <person name="Miller B."/>
            <person name="Ambroise C."/>
            <person name="Muller S."/>
            <person name="Spooner W."/>
            <person name="Narechania A."/>
            <person name="Ren L."/>
            <person name="Wei S."/>
            <person name="Kumari S."/>
            <person name="Faga B."/>
            <person name="Levy M.J."/>
            <person name="McMahan L."/>
            <person name="Van Buren P."/>
            <person name="Vaughn M.W."/>
            <person name="Ying K."/>
            <person name="Yeh C.-T."/>
            <person name="Emrich S.J."/>
            <person name="Jia Y."/>
            <person name="Kalyanaraman A."/>
            <person name="Hsia A.-P."/>
            <person name="Barbazuk W.B."/>
            <person name="Baucom R.S."/>
            <person name="Brutnell T.P."/>
            <person name="Carpita N.C."/>
            <person name="Chaparro C."/>
            <person name="Chia J.-M."/>
            <person name="Deragon J.-M."/>
            <person name="Estill J.C."/>
            <person name="Fu Y."/>
            <person name="Jeddeloh J.A."/>
            <person name="Han Y."/>
            <person name="Lee H."/>
            <person name="Li P."/>
            <person name="Lisch D.R."/>
            <person name="Liu S."/>
            <person name="Liu Z."/>
            <person name="Nagel D.H."/>
            <person name="McCann M.C."/>
            <person name="SanMiguel P."/>
            <person name="Myers A.M."/>
            <person name="Nettleton D."/>
            <person name="Nguyen J."/>
            <person name="Penning B.W."/>
            <person name="Ponnala L."/>
            <person name="Schneider K.L."/>
            <person name="Schwartz D.C."/>
            <person name="Sharma A."/>
            <person name="Soderlund C."/>
            <person name="Springer N.M."/>
            <person name="Sun Q."/>
            <person name="Wang H."/>
            <person name="Waterman M."/>
            <person name="Westerman R."/>
            <person name="Wolfgruber T.K."/>
            <person name="Yang L."/>
            <person name="Yu Y."/>
            <person name="Zhang L."/>
            <person name="Zhou S."/>
            <person name="Zhu Q."/>
            <person name="Bennetzen J.L."/>
            <person name="Dawe R.K."/>
            <person name="Jiang J."/>
            <person name="Jiang N."/>
            <person name="Presting G.G."/>
            <person name="Wessler S.R."/>
            <person name="Aluru S."/>
            <person name="Martienssen R.A."/>
            <person name="Clifton S.W."/>
            <person name="McCombie W.R."/>
            <person name="Wing R.A."/>
            <person name="Wilson R.K."/>
        </authorList>
    </citation>
    <scope>NUCLEOTIDE SEQUENCE [LARGE SCALE GENOMIC DNA]</scope>
    <source>
        <strain evidence="9">cv. B73</strain>
    </source>
</reference>
<dbReference type="Proteomes" id="UP000007305">
    <property type="component" value="Chromosome 5"/>
</dbReference>
<dbReference type="OrthoDB" id="2860at2759"/>
<gene>
    <name evidence="8" type="primary">LOC100191684</name>
</gene>
<evidence type="ECO:0000256" key="4">
    <source>
        <dbReference type="ARBA" id="ARBA00023078"/>
    </source>
</evidence>
<keyword evidence="7" id="KW-0604">Photosystem II</keyword>
<dbReference type="Gramene" id="Zm00001eb226060_T003">
    <property type="protein sequence ID" value="Zm00001eb226060_P003"/>
    <property type="gene ID" value="Zm00001eb226060"/>
</dbReference>
<evidence type="ECO:0000256" key="1">
    <source>
        <dbReference type="ARBA" id="ARBA00004370"/>
    </source>
</evidence>
<dbReference type="GO" id="GO:0009654">
    <property type="term" value="C:photosystem II oxygen evolving complex"/>
    <property type="evidence" value="ECO:0007669"/>
    <property type="project" value="InterPro"/>
</dbReference>
<evidence type="ECO:0008006" key="11">
    <source>
        <dbReference type="Google" id="ProtNLM"/>
    </source>
</evidence>
<reference evidence="8" key="3">
    <citation type="submission" date="2021-05" db="UniProtKB">
        <authorList>
            <consortium name="EnsemblPlants"/>
        </authorList>
    </citation>
    <scope>IDENTIFICATION</scope>
    <source>
        <strain evidence="8">cv. B73</strain>
    </source>
</reference>
<keyword evidence="5" id="KW-0472">Membrane</keyword>
<reference evidence="8" key="2">
    <citation type="submission" date="2019-07" db="EMBL/GenBank/DDBJ databases">
        <authorList>
            <person name="Seetharam A."/>
            <person name="Woodhouse M."/>
            <person name="Cannon E."/>
        </authorList>
    </citation>
    <scope>NUCLEOTIDE SEQUENCE [LARGE SCALE GENOMIC DNA]</scope>
    <source>
        <strain evidence="8">cv. B73</strain>
    </source>
</reference>
<dbReference type="EnsemblPlants" id="Zm00001eb226060_T003">
    <property type="protein sequence ID" value="Zm00001eb226060_P003"/>
    <property type="gene ID" value="Zm00001eb226060"/>
</dbReference>
<keyword evidence="9" id="KW-1185">Reference proteome</keyword>
<dbReference type="PANTHER" id="PTHR34058">
    <property type="entry name" value="OXYGEN-EVOLVING ENHANCER PROTEIN 1-2, CHLOROPLASTIC"/>
    <property type="match status" value="1"/>
</dbReference>
<evidence type="ECO:0000256" key="2">
    <source>
        <dbReference type="ARBA" id="ARBA00009838"/>
    </source>
</evidence>